<feature type="chain" id="PRO_5035240349" evidence="2">
    <location>
        <begin position="18"/>
        <end position="101"/>
    </location>
</feature>
<dbReference type="Pfam" id="PF10853">
    <property type="entry name" value="DUF2650"/>
    <property type="match status" value="1"/>
</dbReference>
<dbReference type="Proteomes" id="UP000746747">
    <property type="component" value="Unassembled WGS sequence"/>
</dbReference>
<organism evidence="3 4">
    <name type="scientific">Cercopithifilaria johnstoni</name>
    <dbReference type="NCBI Taxonomy" id="2874296"/>
    <lineage>
        <taxon>Eukaryota</taxon>
        <taxon>Metazoa</taxon>
        <taxon>Ecdysozoa</taxon>
        <taxon>Nematoda</taxon>
        <taxon>Chromadorea</taxon>
        <taxon>Rhabditida</taxon>
        <taxon>Spirurina</taxon>
        <taxon>Spiruromorpha</taxon>
        <taxon>Filarioidea</taxon>
        <taxon>Onchocercidae</taxon>
        <taxon>Cercopithifilaria</taxon>
    </lineage>
</organism>
<dbReference type="InterPro" id="IPR022559">
    <property type="entry name" value="SUP-1-like"/>
</dbReference>
<proteinExistence type="predicted"/>
<dbReference type="OrthoDB" id="5874082at2759"/>
<reference evidence="3" key="1">
    <citation type="submission" date="2021-09" db="EMBL/GenBank/DDBJ databases">
        <authorList>
            <consortium name="Pathogen Informatics"/>
        </authorList>
    </citation>
    <scope>NUCLEOTIDE SEQUENCE</scope>
</reference>
<protein>
    <submittedName>
        <fullName evidence="3">Uncharacterized protein</fullName>
    </submittedName>
</protein>
<dbReference type="EMBL" id="CAKAEH010001630">
    <property type="protein sequence ID" value="CAG9538167.1"/>
    <property type="molecule type" value="Genomic_DNA"/>
</dbReference>
<name>A0A8J2Q661_9BILA</name>
<feature type="signal peptide" evidence="2">
    <location>
        <begin position="1"/>
        <end position="17"/>
    </location>
</feature>
<feature type="transmembrane region" description="Helical" evidence="1">
    <location>
        <begin position="73"/>
        <end position="98"/>
    </location>
</feature>
<keyword evidence="1" id="KW-1133">Transmembrane helix</keyword>
<comment type="caution">
    <text evidence="3">The sequence shown here is derived from an EMBL/GenBank/DDBJ whole genome shotgun (WGS) entry which is preliminary data.</text>
</comment>
<keyword evidence="1" id="KW-0812">Transmembrane</keyword>
<keyword evidence="4" id="KW-1185">Reference proteome</keyword>
<evidence type="ECO:0000313" key="4">
    <source>
        <dbReference type="Proteomes" id="UP000746747"/>
    </source>
</evidence>
<dbReference type="AlphaFoldDB" id="A0A8J2Q661"/>
<evidence type="ECO:0000256" key="2">
    <source>
        <dbReference type="SAM" id="SignalP"/>
    </source>
</evidence>
<keyword evidence="2" id="KW-0732">Signal</keyword>
<evidence type="ECO:0000256" key="1">
    <source>
        <dbReference type="SAM" id="Phobius"/>
    </source>
</evidence>
<evidence type="ECO:0000313" key="3">
    <source>
        <dbReference type="EMBL" id="CAG9538167.1"/>
    </source>
</evidence>
<sequence>MLSAGLLLSIITAVALSDGDVESAVREMTSTKDGSTWCPVPVVGTQCPTSSIFHYYKCCGTANKECCFNLQTWVIVVLAVVAVMMLASFVLSILRCLFCRR</sequence>
<gene>
    <name evidence="3" type="ORF">CJOHNSTONI_LOCUS7901</name>
</gene>
<dbReference type="PANTHER" id="PTHR34149">
    <property type="entry name" value="PROTEIN CBG11905-RELATED"/>
    <property type="match status" value="1"/>
</dbReference>
<accession>A0A8J2Q661</accession>
<dbReference type="PANTHER" id="PTHR34149:SF2">
    <property type="entry name" value="PROTEIN CBG11905"/>
    <property type="match status" value="1"/>
</dbReference>
<keyword evidence="1" id="KW-0472">Membrane</keyword>